<dbReference type="Pfam" id="PF13472">
    <property type="entry name" value="Lipase_GDSL_2"/>
    <property type="match status" value="1"/>
</dbReference>
<dbReference type="PANTHER" id="PTHR34407">
    <property type="entry name" value="EXPRESSED PROTEIN"/>
    <property type="match status" value="1"/>
</dbReference>
<feature type="compositionally biased region" description="Acidic residues" evidence="1">
    <location>
        <begin position="231"/>
        <end position="244"/>
    </location>
</feature>
<dbReference type="OrthoDB" id="8233337at2"/>
<evidence type="ECO:0000313" key="4">
    <source>
        <dbReference type="Proteomes" id="UP000558113"/>
    </source>
</evidence>
<proteinExistence type="predicted"/>
<dbReference type="AlphaFoldDB" id="A0A7X5C332"/>
<gene>
    <name evidence="3" type="ORF">GT003_23330</name>
</gene>
<feature type="region of interest" description="Disordered" evidence="1">
    <location>
        <begin position="219"/>
        <end position="250"/>
    </location>
</feature>
<dbReference type="PANTHER" id="PTHR34407:SF1">
    <property type="entry name" value="SGNH HYDROLASE-TYPE ESTERASE DOMAIN-CONTAINING PROTEIN"/>
    <property type="match status" value="1"/>
</dbReference>
<dbReference type="EMBL" id="JAAAMU010000015">
    <property type="protein sequence ID" value="NBC71940.1"/>
    <property type="molecule type" value="Genomic_DNA"/>
</dbReference>
<keyword evidence="4" id="KW-1185">Reference proteome</keyword>
<dbReference type="CDD" id="cd00229">
    <property type="entry name" value="SGNH_hydrolase"/>
    <property type="match status" value="1"/>
</dbReference>
<feature type="compositionally biased region" description="Basic and acidic residues" evidence="1">
    <location>
        <begin position="219"/>
        <end position="230"/>
    </location>
</feature>
<dbReference type="RefSeq" id="WP_161702420.1">
    <property type="nucleotide sequence ID" value="NZ_JAAAMU010000015.1"/>
</dbReference>
<evidence type="ECO:0000313" key="3">
    <source>
        <dbReference type="EMBL" id="NBC71940.1"/>
    </source>
</evidence>
<sequence>MEARYTLRGGLGATAKKLQAGDKATVAFIGGSVTEGAGASDGERKSYRALTERYLMRSWPGVRFQFIHAAIGGTDSVYGAFRFRRHVLEQGPVDLLFVEFAVNDAGGREAAIRGMEGIVRQAKYANPRMEICFLYSPNEAGLRLFREQGEVQASIGYHEEVTAHYGLPSVSIARSVYEGIRSGELRWSDFSGDEVHPNDAGFALYGSFVEAFLDEALRPDRGASTGKEESDDRIDDPDNPDNPDDSDKLDDVEVCEVPALPSPLDPSCYERAGLLVPGAAADAAGWRHERSWTFEHVCYWKLPKEALIGETAGARFSLEFHGTAIGFTVLAGMDLGDIEYAIDGGDFELIRLFDPMCAEFYRPKTVLLAEGLTSGRHGLDVRIAVDKAEASTGFAVRILHFLVNG</sequence>
<comment type="caution">
    <text evidence="3">The sequence shown here is derived from an EMBL/GenBank/DDBJ whole genome shotgun (WGS) entry which is preliminary data.</text>
</comment>
<protein>
    <recommendedName>
        <fullName evidence="2">SGNH hydrolase-type esterase domain-containing protein</fullName>
    </recommendedName>
</protein>
<dbReference type="InterPro" id="IPR013830">
    <property type="entry name" value="SGNH_hydro"/>
</dbReference>
<dbReference type="SUPFAM" id="SSF52266">
    <property type="entry name" value="SGNH hydrolase"/>
    <property type="match status" value="1"/>
</dbReference>
<dbReference type="InterPro" id="IPR036514">
    <property type="entry name" value="SGNH_hydro_sf"/>
</dbReference>
<dbReference type="Proteomes" id="UP000558113">
    <property type="component" value="Unassembled WGS sequence"/>
</dbReference>
<evidence type="ECO:0000256" key="1">
    <source>
        <dbReference type="SAM" id="MobiDB-lite"/>
    </source>
</evidence>
<evidence type="ECO:0000259" key="2">
    <source>
        <dbReference type="Pfam" id="PF13472"/>
    </source>
</evidence>
<accession>A0A7X5C332</accession>
<organism evidence="3 4">
    <name type="scientific">Paenibacillus sacheonensis</name>
    <dbReference type="NCBI Taxonomy" id="742054"/>
    <lineage>
        <taxon>Bacteria</taxon>
        <taxon>Bacillati</taxon>
        <taxon>Bacillota</taxon>
        <taxon>Bacilli</taxon>
        <taxon>Bacillales</taxon>
        <taxon>Paenibacillaceae</taxon>
        <taxon>Paenibacillus</taxon>
    </lineage>
</organism>
<feature type="domain" description="SGNH hydrolase-type esterase" evidence="2">
    <location>
        <begin position="28"/>
        <end position="203"/>
    </location>
</feature>
<name>A0A7X5C332_9BACL</name>
<dbReference type="Gene3D" id="3.40.50.1110">
    <property type="entry name" value="SGNH hydrolase"/>
    <property type="match status" value="1"/>
</dbReference>
<reference evidence="3 4" key="1">
    <citation type="submission" date="2020-01" db="EMBL/GenBank/DDBJ databases">
        <title>Paenibacillus soybeanensis sp. nov. isolated from the nodules of soybean (Glycine max(L.) Merr).</title>
        <authorList>
            <person name="Wang H."/>
        </authorList>
    </citation>
    <scope>NUCLEOTIDE SEQUENCE [LARGE SCALE GENOMIC DNA]</scope>
    <source>
        <strain evidence="3 4">DSM 23054</strain>
    </source>
</reference>